<dbReference type="Proteomes" id="UP000217895">
    <property type="component" value="Chromosome"/>
</dbReference>
<accession>A0A1Z4JDG7</accession>
<name>A0A1Z4JDG7_LEPBY</name>
<dbReference type="CDD" id="cd00130">
    <property type="entry name" value="PAS"/>
    <property type="match status" value="1"/>
</dbReference>
<feature type="domain" description="PAS" evidence="5">
    <location>
        <begin position="72"/>
        <end position="142"/>
    </location>
</feature>
<dbReference type="NCBIfam" id="TIGR00229">
    <property type="entry name" value="sensory_box"/>
    <property type="match status" value="1"/>
</dbReference>
<dbReference type="AlphaFoldDB" id="A0A1Z4JDG7"/>
<reference evidence="7 8" key="1">
    <citation type="submission" date="2017-06" db="EMBL/GenBank/DDBJ databases">
        <title>Genome sequencing of cyanobaciteial culture collection at National Institute for Environmental Studies (NIES).</title>
        <authorList>
            <person name="Hirose Y."/>
            <person name="Shimura Y."/>
            <person name="Fujisawa T."/>
            <person name="Nakamura Y."/>
            <person name="Kawachi M."/>
        </authorList>
    </citation>
    <scope>NUCLEOTIDE SEQUENCE [LARGE SCALE GENOMIC DNA]</scope>
    <source>
        <strain evidence="7 8">NIES-2135</strain>
    </source>
</reference>
<dbReference type="SMART" id="SM00419">
    <property type="entry name" value="HTH_CRP"/>
    <property type="match status" value="1"/>
</dbReference>
<sequence length="386" mass="43288">MKTGNLLSQQIQTMNVKILDLYKNSKQTPTGDFFSIALKELGVVSEELEVAVEELNRQSEVLDSNYHDIYAERLRYQNLFEFAPDCYLVTDIQGKIQDVNLAAAALLNRRSQHLIDKPFSVLIALEDRHRFRTALTDVVGCDHVQFSAKLQYNAHQQFDARITVDTIRAQGKLLALRWIISEQRNCEPEATTDALSPTNFEPRSLLQYNRGEIIPLAAQSIWLVTQGVVKLCSFTETGEEVLVGIVAERMVFGKSLTSLPIYQAMALSSEVKLVSVSLLELGQSATLAQALVPLITQRLQQTERLLTLHGQLRVSDRLIGLLTLFAQEIGEPTSEGIRLKARLTHQDIANACSTTRVTITRLLNRLQEEGTIQYDSSNHIILRAAT</sequence>
<feature type="domain" description="HTH crp-type" evidence="6">
    <location>
        <begin position="312"/>
        <end position="385"/>
    </location>
</feature>
<dbReference type="GO" id="GO:0003677">
    <property type="term" value="F:DNA binding"/>
    <property type="evidence" value="ECO:0007669"/>
    <property type="project" value="UniProtKB-KW"/>
</dbReference>
<dbReference type="InterPro" id="IPR035965">
    <property type="entry name" value="PAS-like_dom_sf"/>
</dbReference>
<dbReference type="Pfam" id="PF13545">
    <property type="entry name" value="HTH_Crp_2"/>
    <property type="match status" value="1"/>
</dbReference>
<dbReference type="InterPro" id="IPR013767">
    <property type="entry name" value="PAS_fold"/>
</dbReference>
<dbReference type="InterPro" id="IPR000014">
    <property type="entry name" value="PAS"/>
</dbReference>
<evidence type="ECO:0000313" key="7">
    <source>
        <dbReference type="EMBL" id="BAY54812.1"/>
    </source>
</evidence>
<dbReference type="SUPFAM" id="SSF51206">
    <property type="entry name" value="cAMP-binding domain-like"/>
    <property type="match status" value="1"/>
</dbReference>
<organism evidence="7 8">
    <name type="scientific">Leptolyngbya boryana NIES-2135</name>
    <dbReference type="NCBI Taxonomy" id="1973484"/>
    <lineage>
        <taxon>Bacteria</taxon>
        <taxon>Bacillati</taxon>
        <taxon>Cyanobacteriota</taxon>
        <taxon>Cyanophyceae</taxon>
        <taxon>Leptolyngbyales</taxon>
        <taxon>Leptolyngbyaceae</taxon>
        <taxon>Leptolyngbya group</taxon>
        <taxon>Leptolyngbya</taxon>
    </lineage>
</organism>
<dbReference type="GO" id="GO:0006355">
    <property type="term" value="P:regulation of DNA-templated transcription"/>
    <property type="evidence" value="ECO:0007669"/>
    <property type="project" value="InterPro"/>
</dbReference>
<evidence type="ECO:0000256" key="3">
    <source>
        <dbReference type="ARBA" id="ARBA00023163"/>
    </source>
</evidence>
<evidence type="ECO:0000259" key="5">
    <source>
        <dbReference type="PROSITE" id="PS50112"/>
    </source>
</evidence>
<dbReference type="SUPFAM" id="SSF46785">
    <property type="entry name" value="Winged helix' DNA-binding domain"/>
    <property type="match status" value="1"/>
</dbReference>
<keyword evidence="8" id="KW-1185">Reference proteome</keyword>
<dbReference type="SUPFAM" id="SSF55785">
    <property type="entry name" value="PYP-like sensor domain (PAS domain)"/>
    <property type="match status" value="1"/>
</dbReference>
<keyword evidence="4" id="KW-0175">Coiled coil</keyword>
<dbReference type="PROSITE" id="PS50112">
    <property type="entry name" value="PAS"/>
    <property type="match status" value="1"/>
</dbReference>
<dbReference type="InterPro" id="IPR036388">
    <property type="entry name" value="WH-like_DNA-bd_sf"/>
</dbReference>
<evidence type="ECO:0000259" key="6">
    <source>
        <dbReference type="PROSITE" id="PS51063"/>
    </source>
</evidence>
<dbReference type="SMART" id="SM00091">
    <property type="entry name" value="PAS"/>
    <property type="match status" value="1"/>
</dbReference>
<feature type="coiled-coil region" evidence="4">
    <location>
        <begin position="38"/>
        <end position="65"/>
    </location>
</feature>
<dbReference type="Gene3D" id="3.30.450.20">
    <property type="entry name" value="PAS domain"/>
    <property type="match status" value="1"/>
</dbReference>
<keyword evidence="3" id="KW-0804">Transcription</keyword>
<proteinExistence type="predicted"/>
<gene>
    <name evidence="7" type="ORF">NIES2135_16300</name>
</gene>
<evidence type="ECO:0000256" key="4">
    <source>
        <dbReference type="SAM" id="Coils"/>
    </source>
</evidence>
<dbReference type="InterPro" id="IPR018490">
    <property type="entry name" value="cNMP-bd_dom_sf"/>
</dbReference>
<dbReference type="PROSITE" id="PS51063">
    <property type="entry name" value="HTH_CRP_2"/>
    <property type="match status" value="1"/>
</dbReference>
<dbReference type="Gene3D" id="1.10.10.10">
    <property type="entry name" value="Winged helix-like DNA-binding domain superfamily/Winged helix DNA-binding domain"/>
    <property type="match status" value="1"/>
</dbReference>
<dbReference type="EMBL" id="AP018203">
    <property type="protein sequence ID" value="BAY54812.1"/>
    <property type="molecule type" value="Genomic_DNA"/>
</dbReference>
<evidence type="ECO:0000313" key="8">
    <source>
        <dbReference type="Proteomes" id="UP000217895"/>
    </source>
</evidence>
<dbReference type="InterPro" id="IPR012318">
    <property type="entry name" value="HTH_CRP"/>
</dbReference>
<keyword evidence="2" id="KW-0238">DNA-binding</keyword>
<evidence type="ECO:0000256" key="1">
    <source>
        <dbReference type="ARBA" id="ARBA00023015"/>
    </source>
</evidence>
<dbReference type="CDD" id="cd00092">
    <property type="entry name" value="HTH_CRP"/>
    <property type="match status" value="1"/>
</dbReference>
<dbReference type="InterPro" id="IPR036390">
    <property type="entry name" value="WH_DNA-bd_sf"/>
</dbReference>
<evidence type="ECO:0000256" key="2">
    <source>
        <dbReference type="ARBA" id="ARBA00023125"/>
    </source>
</evidence>
<protein>
    <submittedName>
        <fullName evidence="7">Transcriptional regulator</fullName>
    </submittedName>
</protein>
<keyword evidence="1" id="KW-0805">Transcription regulation</keyword>
<dbReference type="Pfam" id="PF00989">
    <property type="entry name" value="PAS"/>
    <property type="match status" value="1"/>
</dbReference>